<evidence type="ECO:0000313" key="2">
    <source>
        <dbReference type="EMBL" id="MDT0558289.1"/>
    </source>
</evidence>
<evidence type="ECO:0000256" key="1">
    <source>
        <dbReference type="SAM" id="Phobius"/>
    </source>
</evidence>
<protein>
    <submittedName>
        <fullName evidence="2">DUF6090 family protein</fullName>
    </submittedName>
</protein>
<keyword evidence="1" id="KW-1133">Transmembrane helix</keyword>
<reference evidence="2 3" key="1">
    <citation type="submission" date="2023-09" db="EMBL/GenBank/DDBJ databases">
        <authorList>
            <person name="Rey-Velasco X."/>
        </authorList>
    </citation>
    <scope>NUCLEOTIDE SEQUENCE [LARGE SCALE GENOMIC DNA]</scope>
    <source>
        <strain evidence="2 3">W332</strain>
    </source>
</reference>
<dbReference type="Pfam" id="PF19578">
    <property type="entry name" value="DUF6090"/>
    <property type="match status" value="1"/>
</dbReference>
<keyword evidence="1" id="KW-0472">Membrane</keyword>
<accession>A0ABU2YJE7</accession>
<gene>
    <name evidence="2" type="ORF">RM697_06515</name>
</gene>
<comment type="caution">
    <text evidence="2">The sequence shown here is derived from an EMBL/GenBank/DDBJ whole genome shotgun (WGS) entry which is preliminary data.</text>
</comment>
<sequence length="259" mass="30830">MIKFFRHFRKSFLDNNQMGKYFKYAIGEILLVVIGILIALQINNWNQNRIADNYEKNVLLELEKTLTNDLDFFNNLEDRVKRKDTAIDNLIFARQGKKKFSDIELKNSIWWANSGLLFSYNKGPYETLKSSGLDKIKSDSLRISITSLYEVTLPRVEAFIQYAEEDYVSLIEEENRKLKEQGFYSEYFELGKNDEGHEGFYIRTNYDLNKYLNEPSYDEMLKLQAKFKKDNWSTMLYAQKETQELLEKVKLELKERFND</sequence>
<keyword evidence="1" id="KW-0812">Transmembrane</keyword>
<proteinExistence type="predicted"/>
<evidence type="ECO:0000313" key="3">
    <source>
        <dbReference type="Proteomes" id="UP001259492"/>
    </source>
</evidence>
<dbReference type="EMBL" id="JAVRIA010000003">
    <property type="protein sequence ID" value="MDT0558289.1"/>
    <property type="molecule type" value="Genomic_DNA"/>
</dbReference>
<dbReference type="Proteomes" id="UP001259492">
    <property type="component" value="Unassembled WGS sequence"/>
</dbReference>
<keyword evidence="3" id="KW-1185">Reference proteome</keyword>
<feature type="transmembrane region" description="Helical" evidence="1">
    <location>
        <begin position="21"/>
        <end position="40"/>
    </location>
</feature>
<name>A0ABU2YJE7_9FLAO</name>
<organism evidence="2 3">
    <name type="scientific">Microcosmobacter mediterraneus</name>
    <dbReference type="NCBI Taxonomy" id="3075607"/>
    <lineage>
        <taxon>Bacteria</taxon>
        <taxon>Pseudomonadati</taxon>
        <taxon>Bacteroidota</taxon>
        <taxon>Flavobacteriia</taxon>
        <taxon>Flavobacteriales</taxon>
        <taxon>Flavobacteriaceae</taxon>
        <taxon>Microcosmobacter</taxon>
    </lineage>
</organism>
<dbReference type="RefSeq" id="WP_311427063.1">
    <property type="nucleotide sequence ID" value="NZ_JAVRIA010000003.1"/>
</dbReference>
<dbReference type="InterPro" id="IPR045749">
    <property type="entry name" value="DUF6090"/>
</dbReference>